<dbReference type="EMBL" id="BSPL01000013">
    <property type="protein sequence ID" value="GLS70165.1"/>
    <property type="molecule type" value="Genomic_DNA"/>
</dbReference>
<protein>
    <submittedName>
        <fullName evidence="1">Uncharacterized protein</fullName>
    </submittedName>
</protein>
<sequence length="121" mass="13346">MSPENPIRRKPGRKSIVAAHPQRDAIEAACAAGISLRKVAHRFGLPRMALYRYWHSLPAEHRNALFAEAADLDDARWREVTTGLAAIARRHPEVRADLDELVQRISIPVTSSTTGGHAHAA</sequence>
<proteinExistence type="predicted"/>
<keyword evidence="2" id="KW-1185">Reference proteome</keyword>
<dbReference type="RefSeq" id="WP_238196392.1">
    <property type="nucleotide sequence ID" value="NZ_BPQZ01000010.1"/>
</dbReference>
<reference evidence="2" key="1">
    <citation type="journal article" date="2019" name="Int. J. Syst. Evol. Microbiol.">
        <title>The Global Catalogue of Microorganisms (GCM) 10K type strain sequencing project: providing services to taxonomists for standard genome sequencing and annotation.</title>
        <authorList>
            <consortium name="The Broad Institute Genomics Platform"/>
            <consortium name="The Broad Institute Genome Sequencing Center for Infectious Disease"/>
            <person name="Wu L."/>
            <person name="Ma J."/>
        </authorList>
    </citation>
    <scope>NUCLEOTIDE SEQUENCE [LARGE SCALE GENOMIC DNA]</scope>
    <source>
        <strain evidence="2">NBRC 103632</strain>
    </source>
</reference>
<dbReference type="Proteomes" id="UP001157440">
    <property type="component" value="Unassembled WGS sequence"/>
</dbReference>
<evidence type="ECO:0000313" key="2">
    <source>
        <dbReference type="Proteomes" id="UP001157440"/>
    </source>
</evidence>
<accession>A0AA37WQK0</accession>
<evidence type="ECO:0000313" key="1">
    <source>
        <dbReference type="EMBL" id="GLS70165.1"/>
    </source>
</evidence>
<comment type="caution">
    <text evidence="1">The sequence shown here is derived from an EMBL/GenBank/DDBJ whole genome shotgun (WGS) entry which is preliminary data.</text>
</comment>
<dbReference type="AlphaFoldDB" id="A0AA37WQK0"/>
<gene>
    <name evidence="1" type="ORF">GCM10007890_21780</name>
</gene>
<name>A0AA37WQK0_9HYPH</name>
<organism evidence="1 2">
    <name type="scientific">Methylobacterium tardum</name>
    <dbReference type="NCBI Taxonomy" id="374432"/>
    <lineage>
        <taxon>Bacteria</taxon>
        <taxon>Pseudomonadati</taxon>
        <taxon>Pseudomonadota</taxon>
        <taxon>Alphaproteobacteria</taxon>
        <taxon>Hyphomicrobiales</taxon>
        <taxon>Methylobacteriaceae</taxon>
        <taxon>Methylobacterium</taxon>
    </lineage>
</organism>